<dbReference type="InterPro" id="IPR014710">
    <property type="entry name" value="RmlC-like_jellyroll"/>
</dbReference>
<dbReference type="SUPFAM" id="SSF51182">
    <property type="entry name" value="RmlC-like cupins"/>
    <property type="match status" value="1"/>
</dbReference>
<sequence length="65" mass="6686">MHPAIDGPSIAIVTDGKGGVEWGDGEGLDISEGDVFFVGAGTEMKMVAKGEANGQLVIHRAFVEA</sequence>
<name>A0A1C7MLE3_GRIFR</name>
<dbReference type="STRING" id="5627.A0A1C7MLE3"/>
<dbReference type="Proteomes" id="UP000092993">
    <property type="component" value="Unassembled WGS sequence"/>
</dbReference>
<dbReference type="EMBL" id="LUGG01000002">
    <property type="protein sequence ID" value="OBZ77682.1"/>
    <property type="molecule type" value="Genomic_DNA"/>
</dbReference>
<dbReference type="AlphaFoldDB" id="A0A1C7MLE3"/>
<evidence type="ECO:0008006" key="3">
    <source>
        <dbReference type="Google" id="ProtNLM"/>
    </source>
</evidence>
<dbReference type="Gene3D" id="2.60.120.10">
    <property type="entry name" value="Jelly Rolls"/>
    <property type="match status" value="1"/>
</dbReference>
<evidence type="ECO:0000313" key="2">
    <source>
        <dbReference type="Proteomes" id="UP000092993"/>
    </source>
</evidence>
<organism evidence="1 2">
    <name type="scientific">Grifola frondosa</name>
    <name type="common">Maitake</name>
    <name type="synonym">Polyporus frondosus</name>
    <dbReference type="NCBI Taxonomy" id="5627"/>
    <lineage>
        <taxon>Eukaryota</taxon>
        <taxon>Fungi</taxon>
        <taxon>Dikarya</taxon>
        <taxon>Basidiomycota</taxon>
        <taxon>Agaricomycotina</taxon>
        <taxon>Agaricomycetes</taxon>
        <taxon>Polyporales</taxon>
        <taxon>Grifolaceae</taxon>
        <taxon>Grifola</taxon>
    </lineage>
</organism>
<reference evidence="1 2" key="1">
    <citation type="submission" date="2016-03" db="EMBL/GenBank/DDBJ databases">
        <title>Whole genome sequencing of Grifola frondosa 9006-11.</title>
        <authorList>
            <person name="Min B."/>
            <person name="Park H."/>
            <person name="Kim J.-G."/>
            <person name="Cho H."/>
            <person name="Oh Y.-L."/>
            <person name="Kong W.-S."/>
            <person name="Choi I.-G."/>
        </authorList>
    </citation>
    <scope>NUCLEOTIDE SEQUENCE [LARGE SCALE GENOMIC DNA]</scope>
    <source>
        <strain evidence="1 2">9006-11</strain>
    </source>
</reference>
<evidence type="ECO:0000313" key="1">
    <source>
        <dbReference type="EMBL" id="OBZ77682.1"/>
    </source>
</evidence>
<protein>
    <recommendedName>
        <fullName evidence="3">Cupin 2 conserved barrel domain-containing protein</fullName>
    </recommendedName>
</protein>
<keyword evidence="2" id="KW-1185">Reference proteome</keyword>
<proteinExistence type="predicted"/>
<accession>A0A1C7MLE3</accession>
<dbReference type="InterPro" id="IPR011051">
    <property type="entry name" value="RmlC_Cupin_sf"/>
</dbReference>
<gene>
    <name evidence="1" type="ORF">A0H81_02259</name>
</gene>
<comment type="caution">
    <text evidence="1">The sequence shown here is derived from an EMBL/GenBank/DDBJ whole genome shotgun (WGS) entry which is preliminary data.</text>
</comment>